<sequence>MTVYRDAEHGVVRAMTLDAISLHKGQAWQGKYQPPGSQPGKGENPCPLDRFDQLTQDAMTRSLLHRVLSPLHWNMLEAFYKVDSSKSLQQERALAIQYVARAAPGKAHWLFRQKCVTAWAVTNLPDGFMLLHTWDNLDSPTPEKTLYRWRSDIRRWLKQELDKAFVSAAVILDEAGLIAEAA</sequence>
<evidence type="ECO:0000313" key="3">
    <source>
        <dbReference type="Proteomes" id="UP000196082"/>
    </source>
</evidence>
<reference evidence="2 3" key="1">
    <citation type="submission" date="2017-05" db="EMBL/GenBank/DDBJ databases">
        <title>Whole genome sequence of Pseudomonas putida isolate 1312 commercialized as a biostimulant.</title>
        <authorList>
            <person name="Crovadore J."/>
            <person name="Blanc P."/>
            <person name="Chablais R."/>
            <person name="Cochard B."/>
            <person name="Grizard D."/>
            <person name="Lefort F."/>
        </authorList>
    </citation>
    <scope>NUCLEOTIDE SEQUENCE [LARGE SCALE GENOMIC DNA]</scope>
    <source>
        <strain evidence="2 3">1312</strain>
    </source>
</reference>
<dbReference type="EMBL" id="NFSB01000079">
    <property type="protein sequence ID" value="OUM30946.1"/>
    <property type="molecule type" value="Genomic_DNA"/>
</dbReference>
<evidence type="ECO:0000313" key="2">
    <source>
        <dbReference type="EMBL" id="OUM30946.1"/>
    </source>
</evidence>
<organism evidence="2 3">
    <name type="scientific">Pseudomonas putida</name>
    <name type="common">Arthrobacter siderocapsulatus</name>
    <dbReference type="NCBI Taxonomy" id="303"/>
    <lineage>
        <taxon>Bacteria</taxon>
        <taxon>Pseudomonadati</taxon>
        <taxon>Pseudomonadota</taxon>
        <taxon>Gammaproteobacteria</taxon>
        <taxon>Pseudomonadales</taxon>
        <taxon>Pseudomonadaceae</taxon>
        <taxon>Pseudomonas</taxon>
    </lineage>
</organism>
<protein>
    <submittedName>
        <fullName evidence="2">Uncharacterized protein</fullName>
    </submittedName>
</protein>
<dbReference type="RefSeq" id="WP_064613985.1">
    <property type="nucleotide sequence ID" value="NZ_JADTYV010000008.1"/>
</dbReference>
<evidence type="ECO:0000256" key="1">
    <source>
        <dbReference type="SAM" id="MobiDB-lite"/>
    </source>
</evidence>
<proteinExistence type="predicted"/>
<feature type="region of interest" description="Disordered" evidence="1">
    <location>
        <begin position="28"/>
        <end position="48"/>
    </location>
</feature>
<gene>
    <name evidence="2" type="ORF">B8W72_16205</name>
</gene>
<dbReference type="AlphaFoldDB" id="A0A1Y3KYP8"/>
<accession>A0A1Y3KYP8</accession>
<dbReference type="Proteomes" id="UP000196082">
    <property type="component" value="Unassembled WGS sequence"/>
</dbReference>
<name>A0A1Y3KYP8_PSEPU</name>
<comment type="caution">
    <text evidence="2">The sequence shown here is derived from an EMBL/GenBank/DDBJ whole genome shotgun (WGS) entry which is preliminary data.</text>
</comment>